<reference evidence="3" key="4">
    <citation type="submission" date="2024-02" db="EMBL/GenBank/DDBJ databases">
        <title>Comparative genomics of Cryptococcus and Kwoniella reveals pathogenesis evolution and contrasting modes of karyotype evolution via chromosome fusion or intercentromeric recombination.</title>
        <authorList>
            <person name="Coelho M.A."/>
            <person name="David-Palma M."/>
            <person name="Shea T."/>
            <person name="Bowers K."/>
            <person name="McGinley-Smith S."/>
            <person name="Mohammad A.W."/>
            <person name="Gnirke A."/>
            <person name="Yurkov A.M."/>
            <person name="Nowrousian M."/>
            <person name="Sun S."/>
            <person name="Cuomo C.A."/>
            <person name="Heitman J."/>
        </authorList>
    </citation>
    <scope>NUCLEOTIDE SEQUENCE</scope>
    <source>
        <strain evidence="3">CBS 10737</strain>
    </source>
</reference>
<evidence type="ECO:0000256" key="1">
    <source>
        <dbReference type="SAM" id="MobiDB-lite"/>
    </source>
</evidence>
<feature type="compositionally biased region" description="Polar residues" evidence="1">
    <location>
        <begin position="133"/>
        <end position="147"/>
    </location>
</feature>
<feature type="compositionally biased region" description="Polar residues" evidence="1">
    <location>
        <begin position="72"/>
        <end position="82"/>
    </location>
</feature>
<feature type="compositionally biased region" description="Low complexity" evidence="1">
    <location>
        <begin position="83"/>
        <end position="106"/>
    </location>
</feature>
<reference evidence="3" key="2">
    <citation type="submission" date="2013-07" db="EMBL/GenBank/DDBJ databases">
        <authorList>
            <consortium name="The Broad Institute Genome Sequencing Platform"/>
            <person name="Cuomo C."/>
            <person name="Litvintseva A."/>
            <person name="Chen Y."/>
            <person name="Heitman J."/>
            <person name="Sun S."/>
            <person name="Springer D."/>
            <person name="Dromer F."/>
            <person name="Young S.K."/>
            <person name="Zeng Q."/>
            <person name="Gargeya S."/>
            <person name="Fitzgerald M."/>
            <person name="Abouelleil A."/>
            <person name="Alvarado L."/>
            <person name="Berlin A.M."/>
            <person name="Chapman S.B."/>
            <person name="Dewar J."/>
            <person name="Goldberg J."/>
            <person name="Griggs A."/>
            <person name="Gujja S."/>
            <person name="Hansen M."/>
            <person name="Howarth C."/>
            <person name="Imamovic A."/>
            <person name="Larimer J."/>
            <person name="McCowan C."/>
            <person name="Murphy C."/>
            <person name="Pearson M."/>
            <person name="Priest M."/>
            <person name="Roberts A."/>
            <person name="Saif S."/>
            <person name="Shea T."/>
            <person name="Sykes S."/>
            <person name="Wortman J."/>
            <person name="Nusbaum C."/>
            <person name="Birren B."/>
        </authorList>
    </citation>
    <scope>NUCLEOTIDE SEQUENCE</scope>
    <source>
        <strain evidence="3">CBS 10737</strain>
    </source>
</reference>
<dbReference type="RefSeq" id="XP_019008144.1">
    <property type="nucleotide sequence ID" value="XM_019159006.1"/>
</dbReference>
<organism evidence="2">
    <name type="scientific">Kwoniella pini CBS 10737</name>
    <dbReference type="NCBI Taxonomy" id="1296096"/>
    <lineage>
        <taxon>Eukaryota</taxon>
        <taxon>Fungi</taxon>
        <taxon>Dikarya</taxon>
        <taxon>Basidiomycota</taxon>
        <taxon>Agaricomycotina</taxon>
        <taxon>Tremellomycetes</taxon>
        <taxon>Tremellales</taxon>
        <taxon>Cryptococcaceae</taxon>
        <taxon>Kwoniella</taxon>
    </lineage>
</organism>
<feature type="compositionally biased region" description="Low complexity" evidence="1">
    <location>
        <begin position="122"/>
        <end position="132"/>
    </location>
</feature>
<feature type="compositionally biased region" description="Basic and acidic residues" evidence="1">
    <location>
        <begin position="283"/>
        <end position="294"/>
    </location>
</feature>
<evidence type="ECO:0000313" key="4">
    <source>
        <dbReference type="Proteomes" id="UP000094020"/>
    </source>
</evidence>
<dbReference type="GeneID" id="30175681"/>
<gene>
    <name evidence="2" type="ORF">I206_07312</name>
    <name evidence="3" type="ORF">I206_106507</name>
</gene>
<accession>A0A1B9HUH9</accession>
<keyword evidence="4" id="KW-1185">Reference proteome</keyword>
<reference evidence="2" key="3">
    <citation type="submission" date="2016-07" db="EMBL/GenBank/DDBJ databases">
        <title>Evolution of pathogenesis and genome organization in the Tremellales.</title>
        <authorList>
            <person name="Cuomo C."/>
            <person name="Litvintseva A."/>
            <person name="Heitman J."/>
            <person name="Chen Y."/>
            <person name="Sun S."/>
            <person name="Springer D."/>
            <person name="Dromer F."/>
            <person name="Young S."/>
            <person name="Zeng Q."/>
            <person name="Chapman S."/>
            <person name="Gujja S."/>
            <person name="Saif S."/>
            <person name="Birren B."/>
        </authorList>
    </citation>
    <scope>NUCLEOTIDE SEQUENCE</scope>
    <source>
        <strain evidence="2">CBS 10737</strain>
    </source>
</reference>
<name>A0A1B9HUH9_9TREE</name>
<feature type="compositionally biased region" description="Acidic residues" evidence="1">
    <location>
        <begin position="267"/>
        <end position="282"/>
    </location>
</feature>
<dbReference type="AlphaFoldDB" id="A0A1B9HUH9"/>
<feature type="compositionally biased region" description="Basic and acidic residues" evidence="1">
    <location>
        <begin position="233"/>
        <end position="249"/>
    </location>
</feature>
<proteinExistence type="predicted"/>
<reference evidence="2" key="1">
    <citation type="submission" date="2013-07" db="EMBL/GenBank/DDBJ databases">
        <title>The Genome Sequence of Cryptococcus pinus CBS10737.</title>
        <authorList>
            <consortium name="The Broad Institute Genome Sequencing Platform"/>
            <person name="Cuomo C."/>
            <person name="Litvintseva A."/>
            <person name="Chen Y."/>
            <person name="Heitman J."/>
            <person name="Sun S."/>
            <person name="Springer D."/>
            <person name="Dromer F."/>
            <person name="Young S.K."/>
            <person name="Zeng Q."/>
            <person name="Gargeya S."/>
            <person name="Fitzgerald M."/>
            <person name="Abouelleil A."/>
            <person name="Alvarado L."/>
            <person name="Berlin A.M."/>
            <person name="Chapman S.B."/>
            <person name="Dewar J."/>
            <person name="Goldberg J."/>
            <person name="Griggs A."/>
            <person name="Gujja S."/>
            <person name="Hansen M."/>
            <person name="Howarth C."/>
            <person name="Imamovic A."/>
            <person name="Larimer J."/>
            <person name="McCowan C."/>
            <person name="Murphy C."/>
            <person name="Pearson M."/>
            <person name="Priest M."/>
            <person name="Roberts A."/>
            <person name="Saif S."/>
            <person name="Shea T."/>
            <person name="Sykes S."/>
            <person name="Wortman J."/>
            <person name="Nusbaum C."/>
            <person name="Birren B."/>
        </authorList>
    </citation>
    <scope>NUCLEOTIDE SEQUENCE [LARGE SCALE GENOMIC DNA]</scope>
    <source>
        <strain evidence="2">CBS 10737</strain>
    </source>
</reference>
<protein>
    <submittedName>
        <fullName evidence="2">Uncharacterized protein</fullName>
    </submittedName>
</protein>
<feature type="compositionally biased region" description="Basic and acidic residues" evidence="1">
    <location>
        <begin position="214"/>
        <end position="225"/>
    </location>
</feature>
<feature type="region of interest" description="Disordered" evidence="1">
    <location>
        <begin position="1"/>
        <end position="327"/>
    </location>
</feature>
<dbReference type="EMBL" id="KI894015">
    <property type="protein sequence ID" value="OCF46925.1"/>
    <property type="molecule type" value="Genomic_DNA"/>
</dbReference>
<sequence>MPLEQRITRSRTITQKPSHVPPSSTPGPSSKPVRHDRFWRRSNPNHYNPPNSPSVGNRVPSSPHVTPDINANPENSSELSVLSSFADQSASGSSAPTPAAIPSKAPNSARSDTHAKKKRKTSLPPTTISTPIESNFHSKAPSTSISNRAKAPRVSVTGHNAPTRSHKALLIRDSTATSRAGSQHVVEDDAPLPPPPPRTGMGEGSFPVPQQSNVREEHEEMRKEAQYIIQQSELKRQEKEKQREREHVNGFRPSVGKRNRKSINYNENDEDEDENVDMSDGENQDRSGVWEESRGGPGPSTSNSRNRRRDSGVNYENGNGERRNSTGYIHHSMKDQTFEEQFDRLQRYQRNRISAEKANENTFPKNAGAAIILAHEHTNGFAQRFVPRDRIERGYQQGMSGLSNEMEIDAQGFVDNVKDNLRAILKYYFPDHSPRRDAFCERIGRGLAQLGWELTDNADAALLP</sequence>
<dbReference type="Proteomes" id="UP000094020">
    <property type="component" value="Chromosome 9"/>
</dbReference>
<dbReference type="OrthoDB" id="2575478at2759"/>
<dbReference type="KEGG" id="kpin:30175681"/>
<evidence type="ECO:0000313" key="3">
    <source>
        <dbReference type="EMBL" id="WWC72545.1"/>
    </source>
</evidence>
<evidence type="ECO:0000313" key="2">
    <source>
        <dbReference type="EMBL" id="OCF46925.1"/>
    </source>
</evidence>
<dbReference type="EMBL" id="CP144527">
    <property type="protein sequence ID" value="WWC72545.1"/>
    <property type="molecule type" value="Genomic_DNA"/>
</dbReference>